<accession>A0A540LBB9</accession>
<dbReference type="GO" id="GO:0005634">
    <property type="term" value="C:nucleus"/>
    <property type="evidence" value="ECO:0007669"/>
    <property type="project" value="TreeGrafter"/>
</dbReference>
<organism evidence="1 2">
    <name type="scientific">Malus baccata</name>
    <name type="common">Siberian crab apple</name>
    <name type="synonym">Pyrus baccata</name>
    <dbReference type="NCBI Taxonomy" id="106549"/>
    <lineage>
        <taxon>Eukaryota</taxon>
        <taxon>Viridiplantae</taxon>
        <taxon>Streptophyta</taxon>
        <taxon>Embryophyta</taxon>
        <taxon>Tracheophyta</taxon>
        <taxon>Spermatophyta</taxon>
        <taxon>Magnoliopsida</taxon>
        <taxon>eudicotyledons</taxon>
        <taxon>Gunneridae</taxon>
        <taxon>Pentapetalae</taxon>
        <taxon>rosids</taxon>
        <taxon>fabids</taxon>
        <taxon>Rosales</taxon>
        <taxon>Rosaceae</taxon>
        <taxon>Amygdaloideae</taxon>
        <taxon>Maleae</taxon>
        <taxon>Malus</taxon>
    </lineage>
</organism>
<proteinExistence type="predicted"/>
<reference evidence="1 2" key="1">
    <citation type="journal article" date="2019" name="G3 (Bethesda)">
        <title>Sequencing of a Wild Apple (Malus baccata) Genome Unravels the Differences Between Cultivated and Wild Apple Species Regarding Disease Resistance and Cold Tolerance.</title>
        <authorList>
            <person name="Chen X."/>
        </authorList>
    </citation>
    <scope>NUCLEOTIDE SEQUENCE [LARGE SCALE GENOMIC DNA]</scope>
    <source>
        <strain evidence="2">cv. Shandingzi</strain>
        <tissue evidence="1">Leaves</tissue>
    </source>
</reference>
<name>A0A540LBB9_MALBA</name>
<evidence type="ECO:0008006" key="3">
    <source>
        <dbReference type="Google" id="ProtNLM"/>
    </source>
</evidence>
<evidence type="ECO:0000313" key="1">
    <source>
        <dbReference type="EMBL" id="TQD83562.1"/>
    </source>
</evidence>
<dbReference type="GO" id="GO:0016887">
    <property type="term" value="F:ATP hydrolysis activity"/>
    <property type="evidence" value="ECO:0007669"/>
    <property type="project" value="InterPro"/>
</dbReference>
<dbReference type="PANTHER" id="PTHR23336:SF58">
    <property type="entry name" value="PROTEIN MICRORCHIDIA 4"/>
    <property type="match status" value="1"/>
</dbReference>
<dbReference type="Proteomes" id="UP000315295">
    <property type="component" value="Unassembled WGS sequence"/>
</dbReference>
<sequence length="133" mass="15017">MRECMSLGYSAKSKLANTIGQYGNGFKTSTMRLGADVIVFSRCEGEDGRRPTQTIGVLSYTFLRGTGKEDIVVPMVDYEKRGQGWNKMMRGSPDDWHRNLATIVQWSPYLSEEDLLQQTWVDDSSSFAQNCSE</sequence>
<dbReference type="EMBL" id="VIEB01000673">
    <property type="protein sequence ID" value="TQD83562.1"/>
    <property type="molecule type" value="Genomic_DNA"/>
</dbReference>
<protein>
    <recommendedName>
        <fullName evidence="3">Morc S5 domain-containing protein</fullName>
    </recommendedName>
</protein>
<comment type="caution">
    <text evidence="1">The sequence shown here is derived from an EMBL/GenBank/DDBJ whole genome shotgun (WGS) entry which is preliminary data.</text>
</comment>
<gene>
    <name evidence="1" type="ORF">C1H46_030869</name>
</gene>
<dbReference type="PANTHER" id="PTHR23336">
    <property type="entry name" value="ZINC FINGER CW-TYPE COILED-COIL DOMAIN PROTEIN 3"/>
    <property type="match status" value="1"/>
</dbReference>
<dbReference type="InterPro" id="IPR045261">
    <property type="entry name" value="MORC_ATPase"/>
</dbReference>
<evidence type="ECO:0000313" key="2">
    <source>
        <dbReference type="Proteomes" id="UP000315295"/>
    </source>
</evidence>
<keyword evidence="2" id="KW-1185">Reference proteome</keyword>
<dbReference type="AlphaFoldDB" id="A0A540LBB9"/>